<name>A0ABQ8J1K0_DERPT</name>
<evidence type="ECO:0000313" key="1">
    <source>
        <dbReference type="EMBL" id="KAH9416435.1"/>
    </source>
</evidence>
<evidence type="ECO:0000313" key="2">
    <source>
        <dbReference type="Proteomes" id="UP000887458"/>
    </source>
</evidence>
<dbReference type="Proteomes" id="UP000887458">
    <property type="component" value="Unassembled WGS sequence"/>
</dbReference>
<sequence>MVNVISVIRPELHRIGSPILGGLVKQEYYAGEQINNGITDSNHYYYQYYSCLMDAFTQEKII</sequence>
<reference evidence="1 2" key="2">
    <citation type="journal article" date="2022" name="Mol. Biol. Evol.">
        <title>Comparative Genomics Reveals Insights into the Divergent Evolution of Astigmatic Mites and Household Pest Adaptations.</title>
        <authorList>
            <person name="Xiong Q."/>
            <person name="Wan A.T."/>
            <person name="Liu X."/>
            <person name="Fung C.S."/>
            <person name="Xiao X."/>
            <person name="Malainual N."/>
            <person name="Hou J."/>
            <person name="Wang L."/>
            <person name="Wang M."/>
            <person name="Yang K.Y."/>
            <person name="Cui Y."/>
            <person name="Leung E.L."/>
            <person name="Nong W."/>
            <person name="Shin S.K."/>
            <person name="Au S.W."/>
            <person name="Jeong K.Y."/>
            <person name="Chew F.T."/>
            <person name="Hui J.H."/>
            <person name="Leung T.F."/>
            <person name="Tungtrongchitr A."/>
            <person name="Zhong N."/>
            <person name="Liu Z."/>
            <person name="Tsui S.K."/>
        </authorList>
    </citation>
    <scope>NUCLEOTIDE SEQUENCE [LARGE SCALE GENOMIC DNA]</scope>
    <source>
        <strain evidence="1">Derp</strain>
    </source>
</reference>
<reference evidence="1 2" key="1">
    <citation type="journal article" date="2018" name="J. Allergy Clin. Immunol.">
        <title>High-quality assembly of Dermatophagoides pteronyssinus genome and transcriptome reveals a wide range of novel allergens.</title>
        <authorList>
            <person name="Liu X.Y."/>
            <person name="Yang K.Y."/>
            <person name="Wang M.Q."/>
            <person name="Kwok J.S."/>
            <person name="Zeng X."/>
            <person name="Yang Z."/>
            <person name="Xiao X.J."/>
            <person name="Lau C.P."/>
            <person name="Li Y."/>
            <person name="Huang Z.M."/>
            <person name="Ba J.G."/>
            <person name="Yim A.K."/>
            <person name="Ouyang C.Y."/>
            <person name="Ngai S.M."/>
            <person name="Chan T.F."/>
            <person name="Leung E.L."/>
            <person name="Liu L."/>
            <person name="Liu Z.G."/>
            <person name="Tsui S.K."/>
        </authorList>
    </citation>
    <scope>NUCLEOTIDE SEQUENCE [LARGE SCALE GENOMIC DNA]</scope>
    <source>
        <strain evidence="1">Derp</strain>
    </source>
</reference>
<organism evidence="1 2">
    <name type="scientific">Dermatophagoides pteronyssinus</name>
    <name type="common">European house dust mite</name>
    <dbReference type="NCBI Taxonomy" id="6956"/>
    <lineage>
        <taxon>Eukaryota</taxon>
        <taxon>Metazoa</taxon>
        <taxon>Ecdysozoa</taxon>
        <taxon>Arthropoda</taxon>
        <taxon>Chelicerata</taxon>
        <taxon>Arachnida</taxon>
        <taxon>Acari</taxon>
        <taxon>Acariformes</taxon>
        <taxon>Sarcoptiformes</taxon>
        <taxon>Astigmata</taxon>
        <taxon>Psoroptidia</taxon>
        <taxon>Analgoidea</taxon>
        <taxon>Pyroglyphidae</taxon>
        <taxon>Dermatophagoidinae</taxon>
        <taxon>Dermatophagoides</taxon>
    </lineage>
</organism>
<dbReference type="EMBL" id="NJHN03000092">
    <property type="protein sequence ID" value="KAH9416435.1"/>
    <property type="molecule type" value="Genomic_DNA"/>
</dbReference>
<gene>
    <name evidence="1" type="ORF">DERP_012863</name>
</gene>
<comment type="caution">
    <text evidence="1">The sequence shown here is derived from an EMBL/GenBank/DDBJ whole genome shotgun (WGS) entry which is preliminary data.</text>
</comment>
<protein>
    <submittedName>
        <fullName evidence="1">Uncharacterized protein</fullName>
    </submittedName>
</protein>
<keyword evidence="2" id="KW-1185">Reference proteome</keyword>
<proteinExistence type="predicted"/>
<accession>A0ABQ8J1K0</accession>